<proteinExistence type="predicted"/>
<reference evidence="1 2" key="1">
    <citation type="submission" date="2022-11" db="EMBL/GenBank/DDBJ databases">
        <title>Nonomuraea corallina sp. nov., a new species of the genus Nonomuraea isolated from sea side sediment in Thai sea.</title>
        <authorList>
            <person name="Ngamcharungchit C."/>
            <person name="Matsumoto A."/>
            <person name="Suriyachadkun C."/>
            <person name="Panbangred W."/>
            <person name="Inahashi Y."/>
            <person name="Intra B."/>
        </authorList>
    </citation>
    <scope>NUCLEOTIDE SEQUENCE [LARGE SCALE GENOMIC DNA]</scope>
    <source>
        <strain evidence="1 2">DSM 43553</strain>
    </source>
</reference>
<organism evidence="1 2">
    <name type="scientific">Nonomuraea ferruginea</name>
    <dbReference type="NCBI Taxonomy" id="46174"/>
    <lineage>
        <taxon>Bacteria</taxon>
        <taxon>Bacillati</taxon>
        <taxon>Actinomycetota</taxon>
        <taxon>Actinomycetes</taxon>
        <taxon>Streptosporangiales</taxon>
        <taxon>Streptosporangiaceae</taxon>
        <taxon>Nonomuraea</taxon>
    </lineage>
</organism>
<dbReference type="RefSeq" id="WP_271277480.1">
    <property type="nucleotide sequence ID" value="NZ_BAABFD010000010.1"/>
</dbReference>
<dbReference type="EMBL" id="JAPNUD010000058">
    <property type="protein sequence ID" value="MDA0643114.1"/>
    <property type="molecule type" value="Genomic_DNA"/>
</dbReference>
<accession>A0ABT4T1G5</accession>
<evidence type="ECO:0000313" key="1">
    <source>
        <dbReference type="EMBL" id="MDA0643114.1"/>
    </source>
</evidence>
<comment type="caution">
    <text evidence="1">The sequence shown here is derived from an EMBL/GenBank/DDBJ whole genome shotgun (WGS) entry which is preliminary data.</text>
</comment>
<name>A0ABT4T1G5_9ACTN</name>
<protein>
    <submittedName>
        <fullName evidence="1">Uncharacterized protein</fullName>
    </submittedName>
</protein>
<evidence type="ECO:0000313" key="2">
    <source>
        <dbReference type="Proteomes" id="UP001212498"/>
    </source>
</evidence>
<sequence length="263" mass="29262">MVVVKMPQFGIKNDFGFAWGNALQVAYPEYQILHRGNADVERELFSSTMAVEVDTHTNAAAKLKPRRIMRISQNIFGDVTFPGINGTTMTPYLLKFKGGTPASPGDKEAAEARAQAVPRDGRFIVLVELASPMAEGELPVRFEYGEWKRYFLSSVQPKSGKPVYWWPGWGGCTAMVIESPIQNCGARHVLDDYREWVRQFTDEDRQGLAEIGLDLQWLRIAADAGKIYGFIDTVSGRDSLLELLAMPAVRTVHVVANVPAIND</sequence>
<keyword evidence="2" id="KW-1185">Reference proteome</keyword>
<gene>
    <name evidence="1" type="ORF">OUY24_21015</name>
</gene>
<dbReference type="Proteomes" id="UP001212498">
    <property type="component" value="Unassembled WGS sequence"/>
</dbReference>